<protein>
    <submittedName>
        <fullName evidence="1">ABC transporter ATP-binding protein</fullName>
    </submittedName>
</protein>
<reference evidence="1 2" key="1">
    <citation type="submission" date="2019-05" db="EMBL/GenBank/DDBJ databases">
        <title>The metagenome of a microbial culture collection derived from dairy environment covers the genomic content of the human microbiome.</title>
        <authorList>
            <person name="Roder T."/>
            <person name="Wuthrich D."/>
            <person name="Sattari Z."/>
            <person name="Von Ah U."/>
            <person name="Bar C."/>
            <person name="Ronchi F."/>
            <person name="Macpherson A.J."/>
            <person name="Ganal-Vonarburg S.C."/>
            <person name="Bruggmann R."/>
            <person name="Vergeres G."/>
        </authorList>
    </citation>
    <scope>NUCLEOTIDE SEQUENCE [LARGE SCALE GENOMIC DNA]</scope>
    <source>
        <strain evidence="1 2">FAM 1079</strain>
    </source>
</reference>
<comment type="caution">
    <text evidence="1">The sequence shown here is derived from an EMBL/GenBank/DDBJ whole genome shotgun (WGS) entry which is preliminary data.</text>
</comment>
<gene>
    <name evidence="1" type="ORF">FEZ41_11015</name>
</gene>
<keyword evidence="1" id="KW-0067">ATP-binding</keyword>
<evidence type="ECO:0000313" key="2">
    <source>
        <dbReference type="Proteomes" id="UP000305100"/>
    </source>
</evidence>
<organism evidence="1 2">
    <name type="scientific">Lentilactobacillus parafarraginis</name>
    <dbReference type="NCBI Taxonomy" id="390842"/>
    <lineage>
        <taxon>Bacteria</taxon>
        <taxon>Bacillati</taxon>
        <taxon>Bacillota</taxon>
        <taxon>Bacilli</taxon>
        <taxon>Lactobacillales</taxon>
        <taxon>Lactobacillaceae</taxon>
        <taxon>Lentilactobacillus</taxon>
    </lineage>
</organism>
<accession>A0A5R9CR99</accession>
<dbReference type="OrthoDB" id="2327936at2"/>
<dbReference type="EMBL" id="VBSX01000030">
    <property type="protein sequence ID" value="TLQ17885.1"/>
    <property type="molecule type" value="Genomic_DNA"/>
</dbReference>
<evidence type="ECO:0000313" key="1">
    <source>
        <dbReference type="EMBL" id="TLQ17885.1"/>
    </source>
</evidence>
<dbReference type="Proteomes" id="UP000305100">
    <property type="component" value="Unassembled WGS sequence"/>
</dbReference>
<keyword evidence="1" id="KW-0547">Nucleotide-binding</keyword>
<sequence length="30" mass="3409">MLKEADLFCSNSTQINFTIYLASKCQAIRV</sequence>
<name>A0A5R9CR99_9LACO</name>
<proteinExistence type="predicted"/>
<dbReference type="GO" id="GO:0005524">
    <property type="term" value="F:ATP binding"/>
    <property type="evidence" value="ECO:0007669"/>
    <property type="project" value="UniProtKB-KW"/>
</dbReference>
<dbReference type="AlphaFoldDB" id="A0A5R9CR99"/>